<organism evidence="7 8">
    <name type="scientific">Paenibacillus filicis</name>
    <dbReference type="NCBI Taxonomy" id="669464"/>
    <lineage>
        <taxon>Bacteria</taxon>
        <taxon>Bacillati</taxon>
        <taxon>Bacillota</taxon>
        <taxon>Bacilli</taxon>
        <taxon>Bacillales</taxon>
        <taxon>Paenibacillaceae</taxon>
        <taxon>Paenibacillus</taxon>
    </lineage>
</organism>
<evidence type="ECO:0000256" key="4">
    <source>
        <dbReference type="ARBA" id="ARBA00023163"/>
    </source>
</evidence>
<dbReference type="PROSITE" id="PS51063">
    <property type="entry name" value="HTH_CRP_2"/>
    <property type="match status" value="1"/>
</dbReference>
<gene>
    <name evidence="7" type="ORF">WMW72_17105</name>
</gene>
<evidence type="ECO:0000259" key="5">
    <source>
        <dbReference type="PROSITE" id="PS50042"/>
    </source>
</evidence>
<accession>A0ABU9DPF4</accession>
<keyword evidence="2" id="KW-0238">DNA-binding</keyword>
<name>A0ABU9DPF4_9BACL</name>
<dbReference type="PROSITE" id="PS00889">
    <property type="entry name" value="CNMP_BINDING_2"/>
    <property type="match status" value="1"/>
</dbReference>
<evidence type="ECO:0000256" key="3">
    <source>
        <dbReference type="ARBA" id="ARBA00023159"/>
    </source>
</evidence>
<dbReference type="PANTHER" id="PTHR24567">
    <property type="entry name" value="CRP FAMILY TRANSCRIPTIONAL REGULATORY PROTEIN"/>
    <property type="match status" value="1"/>
</dbReference>
<dbReference type="PANTHER" id="PTHR24567:SF74">
    <property type="entry name" value="HTH-TYPE TRANSCRIPTIONAL REGULATOR ARCR"/>
    <property type="match status" value="1"/>
</dbReference>
<dbReference type="SUPFAM" id="SSF51206">
    <property type="entry name" value="cAMP-binding domain-like"/>
    <property type="match status" value="1"/>
</dbReference>
<dbReference type="CDD" id="cd00038">
    <property type="entry name" value="CAP_ED"/>
    <property type="match status" value="1"/>
</dbReference>
<keyword evidence="4" id="KW-0804">Transcription</keyword>
<dbReference type="InterPro" id="IPR014710">
    <property type="entry name" value="RmlC-like_jellyroll"/>
</dbReference>
<dbReference type="InterPro" id="IPR018490">
    <property type="entry name" value="cNMP-bd_dom_sf"/>
</dbReference>
<feature type="domain" description="HTH crp-type" evidence="6">
    <location>
        <begin position="148"/>
        <end position="222"/>
    </location>
</feature>
<dbReference type="Gene3D" id="2.60.120.10">
    <property type="entry name" value="Jelly Rolls"/>
    <property type="match status" value="1"/>
</dbReference>
<comment type="caution">
    <text evidence="7">The sequence shown here is derived from an EMBL/GenBank/DDBJ whole genome shotgun (WGS) entry which is preliminary data.</text>
</comment>
<keyword evidence="8" id="KW-1185">Reference proteome</keyword>
<dbReference type="Pfam" id="PF13545">
    <property type="entry name" value="HTH_Crp_2"/>
    <property type="match status" value="1"/>
</dbReference>
<feature type="domain" description="Cyclic nucleotide-binding" evidence="5">
    <location>
        <begin position="14"/>
        <end position="134"/>
    </location>
</feature>
<dbReference type="SMART" id="SM00419">
    <property type="entry name" value="HTH_CRP"/>
    <property type="match status" value="1"/>
</dbReference>
<dbReference type="InterPro" id="IPR018488">
    <property type="entry name" value="cNMP-bd_CS"/>
</dbReference>
<dbReference type="InterPro" id="IPR036388">
    <property type="entry name" value="WH-like_DNA-bd_sf"/>
</dbReference>
<dbReference type="SMART" id="SM00100">
    <property type="entry name" value="cNMP"/>
    <property type="match status" value="1"/>
</dbReference>
<dbReference type="EMBL" id="JBBPCC010000010">
    <property type="protein sequence ID" value="MEK8129628.1"/>
    <property type="molecule type" value="Genomic_DNA"/>
</dbReference>
<evidence type="ECO:0000313" key="8">
    <source>
        <dbReference type="Proteomes" id="UP001469365"/>
    </source>
</evidence>
<keyword evidence="1" id="KW-0805">Transcription regulation</keyword>
<dbReference type="InterPro" id="IPR050397">
    <property type="entry name" value="Env_Response_Regulators"/>
</dbReference>
<dbReference type="InterPro" id="IPR000595">
    <property type="entry name" value="cNMP-bd_dom"/>
</dbReference>
<dbReference type="SUPFAM" id="SSF46785">
    <property type="entry name" value="Winged helix' DNA-binding domain"/>
    <property type="match status" value="1"/>
</dbReference>
<dbReference type="InterPro" id="IPR036390">
    <property type="entry name" value="WH_DNA-bd_sf"/>
</dbReference>
<evidence type="ECO:0000256" key="2">
    <source>
        <dbReference type="ARBA" id="ARBA00023125"/>
    </source>
</evidence>
<protein>
    <submittedName>
        <fullName evidence="7">Crp/Fnr family transcriptional regulator</fullName>
    </submittedName>
</protein>
<dbReference type="Gene3D" id="1.10.10.10">
    <property type="entry name" value="Winged helix-like DNA-binding domain superfamily/Winged helix DNA-binding domain"/>
    <property type="match status" value="1"/>
</dbReference>
<dbReference type="Pfam" id="PF00027">
    <property type="entry name" value="cNMP_binding"/>
    <property type="match status" value="1"/>
</dbReference>
<sequence>MPITSAKLRSKIPFFQGIDPELLKRIVPYVQEKTYRKGTLIFLEGSEGNEIYFIASGSVSIHTFNKSKKVILAFFQEGDYFGEMALIKPGLVRSATAETIAPTRLFVLQGTDFKYLFENDRNLLYYLVEDTMDRLRNANRQIYDLTFLKVRSRIMKRLKGWAEEYAAPRQAGPVLIPMKLTHQQLADLVGAVRETVSKVLQELQDEGLIQIRQKMIQVISIKQLESKLLEDE</sequence>
<evidence type="ECO:0000259" key="6">
    <source>
        <dbReference type="PROSITE" id="PS51063"/>
    </source>
</evidence>
<dbReference type="Proteomes" id="UP001469365">
    <property type="component" value="Unassembled WGS sequence"/>
</dbReference>
<evidence type="ECO:0000256" key="1">
    <source>
        <dbReference type="ARBA" id="ARBA00023015"/>
    </source>
</evidence>
<reference evidence="7 8" key="1">
    <citation type="submission" date="2024-04" db="EMBL/GenBank/DDBJ databases">
        <title>draft genome sequnece of Paenibacillus filicis.</title>
        <authorList>
            <person name="Kim D.-U."/>
        </authorList>
    </citation>
    <scope>NUCLEOTIDE SEQUENCE [LARGE SCALE GENOMIC DNA]</scope>
    <source>
        <strain evidence="7 8">KACC14197</strain>
    </source>
</reference>
<keyword evidence="3" id="KW-0010">Activator</keyword>
<proteinExistence type="predicted"/>
<dbReference type="PROSITE" id="PS50042">
    <property type="entry name" value="CNMP_BINDING_3"/>
    <property type="match status" value="1"/>
</dbReference>
<dbReference type="PRINTS" id="PR00034">
    <property type="entry name" value="HTHCRP"/>
</dbReference>
<dbReference type="InterPro" id="IPR012318">
    <property type="entry name" value="HTH_CRP"/>
</dbReference>
<evidence type="ECO:0000313" key="7">
    <source>
        <dbReference type="EMBL" id="MEK8129628.1"/>
    </source>
</evidence>
<dbReference type="RefSeq" id="WP_341416734.1">
    <property type="nucleotide sequence ID" value="NZ_JBBPCC010000010.1"/>
</dbReference>